<dbReference type="GO" id="GO:0005829">
    <property type="term" value="C:cytosol"/>
    <property type="evidence" value="ECO:0007669"/>
    <property type="project" value="TreeGrafter"/>
</dbReference>
<evidence type="ECO:0000256" key="2">
    <source>
        <dbReference type="ARBA" id="ARBA00022516"/>
    </source>
</evidence>
<evidence type="ECO:0000256" key="5">
    <source>
        <dbReference type="ARBA" id="ARBA00023098"/>
    </source>
</evidence>
<dbReference type="Pfam" id="PF12172">
    <property type="entry name" value="zf-ChsH2"/>
    <property type="match status" value="1"/>
</dbReference>
<evidence type="ECO:0000313" key="8">
    <source>
        <dbReference type="EMBL" id="PWE86889.1"/>
    </source>
</evidence>
<protein>
    <submittedName>
        <fullName evidence="8">Acyl carrier protein</fullName>
    </submittedName>
</protein>
<dbReference type="GO" id="GO:0009245">
    <property type="term" value="P:lipid A biosynthetic process"/>
    <property type="evidence" value="ECO:0007669"/>
    <property type="project" value="TreeGrafter"/>
</dbReference>
<dbReference type="EMBL" id="JRFU01000079">
    <property type="protein sequence ID" value="PWE86889.1"/>
    <property type="molecule type" value="Genomic_DNA"/>
</dbReference>
<dbReference type="AlphaFoldDB" id="A0A2V1JRW5"/>
<dbReference type="InterPro" id="IPR022002">
    <property type="entry name" value="ChsH2_Znr"/>
</dbReference>
<keyword evidence="9" id="KW-1185">Reference proteome</keyword>
<evidence type="ECO:0000259" key="7">
    <source>
        <dbReference type="PROSITE" id="PS50075"/>
    </source>
</evidence>
<evidence type="ECO:0000256" key="4">
    <source>
        <dbReference type="ARBA" id="ARBA00022832"/>
    </source>
</evidence>
<keyword evidence="2" id="KW-0444">Lipid biosynthesis</keyword>
<dbReference type="SUPFAM" id="SSF47336">
    <property type="entry name" value="ACP-like"/>
    <property type="match status" value="2"/>
</dbReference>
<name>A0A2V1JRW5_EUBRA</name>
<sequence>MVKMTKYDLKPIVKTYYDALEEGTILGRKCTRCGHIEFPPYLCCNECGGLDTEWVDLTNMRGIVKQALPTKGAFGDPEFRNTQGDYFAVEIEVPGMDPFNASLLHVDYDKYEEFDQYIQEHEVEVKPLLFQDEDMKVVAWELVEDNGFKKIPEIKAPEPKKEETKTATATATVDLSNDATTQTVIEAAADAYGVDAASITLATDIREDLSNESMKMIVMISTIEDQLNVTIEIQEASNLNTIADFVNVVKERLGEETIASNAPVANNSDTATAAQSSEELDDVAKAVIEAAADAYGVDASGITLATDIREDLSNESMKMIVMISTIEDQLNVTIEIQEASNLNTIGDFVAVVRERL</sequence>
<dbReference type="InterPro" id="IPR012340">
    <property type="entry name" value="NA-bd_OB-fold"/>
</dbReference>
<dbReference type="GO" id="GO:0000036">
    <property type="term" value="F:acyl carrier activity"/>
    <property type="evidence" value="ECO:0007669"/>
    <property type="project" value="TreeGrafter"/>
</dbReference>
<dbReference type="PROSITE" id="PS50075">
    <property type="entry name" value="CARRIER"/>
    <property type="match status" value="2"/>
</dbReference>
<accession>A0A2V1JRW5</accession>
<dbReference type="InterPro" id="IPR009081">
    <property type="entry name" value="PP-bd_ACP"/>
</dbReference>
<dbReference type="GO" id="GO:0016020">
    <property type="term" value="C:membrane"/>
    <property type="evidence" value="ECO:0007669"/>
    <property type="project" value="GOC"/>
</dbReference>
<evidence type="ECO:0000256" key="6">
    <source>
        <dbReference type="ARBA" id="ARBA00023160"/>
    </source>
</evidence>
<comment type="caution">
    <text evidence="8">The sequence shown here is derived from an EMBL/GenBank/DDBJ whole genome shotgun (WGS) entry which is preliminary data.</text>
</comment>
<dbReference type="RefSeq" id="WP_109215468.1">
    <property type="nucleotide sequence ID" value="NZ_CAJLEE010000035.1"/>
</dbReference>
<keyword evidence="4" id="KW-0276">Fatty acid metabolism</keyword>
<keyword evidence="3" id="KW-0597">Phosphoprotein</keyword>
<keyword evidence="5" id="KW-0443">Lipid metabolism</keyword>
<reference evidence="8 9" key="1">
    <citation type="submission" date="2014-09" db="EMBL/GenBank/DDBJ databases">
        <title>Butyrate-producing bacteria isolated from human gut.</title>
        <authorList>
            <person name="Zhang Q."/>
            <person name="Zhao L."/>
        </authorList>
    </citation>
    <scope>NUCLEOTIDE SEQUENCE [LARGE SCALE GENOMIC DNA]</scope>
    <source>
        <strain evidence="8 9">21</strain>
    </source>
</reference>
<dbReference type="SUPFAM" id="SSF50249">
    <property type="entry name" value="Nucleic acid-binding proteins"/>
    <property type="match status" value="1"/>
</dbReference>
<dbReference type="InterPro" id="IPR036736">
    <property type="entry name" value="ACP-like_sf"/>
</dbReference>
<keyword evidence="1" id="KW-0596">Phosphopantetheine</keyword>
<keyword evidence="6" id="KW-0275">Fatty acid biosynthesis</keyword>
<dbReference type="Pfam" id="PF00550">
    <property type="entry name" value="PP-binding"/>
    <property type="match status" value="2"/>
</dbReference>
<feature type="domain" description="Carrier" evidence="7">
    <location>
        <begin position="278"/>
        <end position="356"/>
    </location>
</feature>
<organism evidence="8 9">
    <name type="scientific">Eubacterium ramulus</name>
    <dbReference type="NCBI Taxonomy" id="39490"/>
    <lineage>
        <taxon>Bacteria</taxon>
        <taxon>Bacillati</taxon>
        <taxon>Bacillota</taxon>
        <taxon>Clostridia</taxon>
        <taxon>Eubacteriales</taxon>
        <taxon>Eubacteriaceae</taxon>
        <taxon>Eubacterium</taxon>
    </lineage>
</organism>
<evidence type="ECO:0000256" key="3">
    <source>
        <dbReference type="ARBA" id="ARBA00022553"/>
    </source>
</evidence>
<feature type="domain" description="Carrier" evidence="7">
    <location>
        <begin position="178"/>
        <end position="253"/>
    </location>
</feature>
<evidence type="ECO:0000313" key="9">
    <source>
        <dbReference type="Proteomes" id="UP000245288"/>
    </source>
</evidence>
<dbReference type="OrthoDB" id="9785144at2"/>
<dbReference type="PANTHER" id="PTHR20863:SF76">
    <property type="entry name" value="CARRIER DOMAIN-CONTAINING PROTEIN"/>
    <property type="match status" value="1"/>
</dbReference>
<dbReference type="Gene3D" id="1.10.1200.10">
    <property type="entry name" value="ACP-like"/>
    <property type="match status" value="2"/>
</dbReference>
<dbReference type="PANTHER" id="PTHR20863">
    <property type="entry name" value="ACYL CARRIER PROTEIN"/>
    <property type="match status" value="1"/>
</dbReference>
<dbReference type="GO" id="GO:0000035">
    <property type="term" value="F:acyl binding"/>
    <property type="evidence" value="ECO:0007669"/>
    <property type="project" value="TreeGrafter"/>
</dbReference>
<dbReference type="Proteomes" id="UP000245288">
    <property type="component" value="Unassembled WGS sequence"/>
</dbReference>
<evidence type="ECO:0000256" key="1">
    <source>
        <dbReference type="ARBA" id="ARBA00022450"/>
    </source>
</evidence>
<proteinExistence type="predicted"/>
<gene>
    <name evidence="8" type="ORF">LG34_07355</name>
</gene>
<dbReference type="InterPro" id="IPR003231">
    <property type="entry name" value="ACP"/>
</dbReference>
<dbReference type="Gene3D" id="6.10.30.10">
    <property type="match status" value="1"/>
</dbReference>